<reference evidence="2" key="2">
    <citation type="submission" date="2022-01" db="EMBL/GenBank/DDBJ databases">
        <authorList>
            <person name="Yamashiro T."/>
            <person name="Shiraishi A."/>
            <person name="Satake H."/>
            <person name="Nakayama K."/>
        </authorList>
    </citation>
    <scope>NUCLEOTIDE SEQUENCE</scope>
</reference>
<dbReference type="EMBL" id="BQNB010011911">
    <property type="protein sequence ID" value="GJS96767.1"/>
    <property type="molecule type" value="Genomic_DNA"/>
</dbReference>
<sequence>MSATVASKKVSVSGSTLEEVLTLLWLGSDTSNQVDWVLSTWGFFGMATGSDIAGDVASKIKNIDGKVVQEGKLRKAMRMINSTDAGTFTAPLDYSRMVDNMFCPNDDVEVTNVSTTEISGNANNVSKPSFAAMFKTKNPKVVRVTKMANEEVVVGANVAIPLAAVEDVSKRFENTLYGYFIGKRLAVPVVENYVKNAWAKFGLERTMLKNGFFFFQFATREGMERVLECGPWLIRLVPIILNVWTPNTRLKKDTITNAPIWVKIHEVPIVAYSEVGLSLISSQLGVPIMMDAYTSTMCQKSWGRASYARILIEVSSLVELKDSLVVAIPFPDGSGHSFEKVEVEYEWQPPRCGTCLIFYHKDDKCPKRVTEVVSSKEVPAHEAARRDLYRLRVRMEKTLILVKVDLLYIRNSFETLMDNDKVLDENLDMDVSTPFNTDPLNDDEEEVEEFYAEPDPRTLKTKVNDKGASTLVDMDDNV</sequence>
<accession>A0ABQ5A3E4</accession>
<evidence type="ECO:0000313" key="2">
    <source>
        <dbReference type="EMBL" id="GJS96767.1"/>
    </source>
</evidence>
<dbReference type="Proteomes" id="UP001151760">
    <property type="component" value="Unassembled WGS sequence"/>
</dbReference>
<organism evidence="2 3">
    <name type="scientific">Tanacetum coccineum</name>
    <dbReference type="NCBI Taxonomy" id="301880"/>
    <lineage>
        <taxon>Eukaryota</taxon>
        <taxon>Viridiplantae</taxon>
        <taxon>Streptophyta</taxon>
        <taxon>Embryophyta</taxon>
        <taxon>Tracheophyta</taxon>
        <taxon>Spermatophyta</taxon>
        <taxon>Magnoliopsida</taxon>
        <taxon>eudicotyledons</taxon>
        <taxon>Gunneridae</taxon>
        <taxon>Pentapetalae</taxon>
        <taxon>asterids</taxon>
        <taxon>campanulids</taxon>
        <taxon>Asterales</taxon>
        <taxon>Asteraceae</taxon>
        <taxon>Asteroideae</taxon>
        <taxon>Anthemideae</taxon>
        <taxon>Anthemidinae</taxon>
        <taxon>Tanacetum</taxon>
    </lineage>
</organism>
<name>A0ABQ5A3E4_9ASTR</name>
<evidence type="ECO:0000259" key="1">
    <source>
        <dbReference type="Pfam" id="PF14111"/>
    </source>
</evidence>
<evidence type="ECO:0000313" key="3">
    <source>
        <dbReference type="Proteomes" id="UP001151760"/>
    </source>
</evidence>
<dbReference type="PANTHER" id="PTHR31286">
    <property type="entry name" value="GLYCINE-RICH CELL WALL STRUCTURAL PROTEIN 1.8-LIKE"/>
    <property type="match status" value="1"/>
</dbReference>
<proteinExistence type="predicted"/>
<protein>
    <submittedName>
        <fullName evidence="2">Zinc knuckle CX2CX4HX4C containing protein</fullName>
    </submittedName>
</protein>
<reference evidence="2" key="1">
    <citation type="journal article" date="2022" name="Int. J. Mol. Sci.">
        <title>Draft Genome of Tanacetum Coccineum: Genomic Comparison of Closely Related Tanacetum-Family Plants.</title>
        <authorList>
            <person name="Yamashiro T."/>
            <person name="Shiraishi A."/>
            <person name="Nakayama K."/>
            <person name="Satake H."/>
        </authorList>
    </citation>
    <scope>NUCLEOTIDE SEQUENCE</scope>
</reference>
<dbReference type="InterPro" id="IPR025558">
    <property type="entry name" value="DUF4283"/>
</dbReference>
<comment type="caution">
    <text evidence="2">The sequence shown here is derived from an EMBL/GenBank/DDBJ whole genome shotgun (WGS) entry which is preliminary data.</text>
</comment>
<feature type="domain" description="DUF4283" evidence="1">
    <location>
        <begin position="170"/>
        <end position="249"/>
    </location>
</feature>
<dbReference type="PANTHER" id="PTHR31286:SF99">
    <property type="entry name" value="DUF4283 DOMAIN-CONTAINING PROTEIN"/>
    <property type="match status" value="1"/>
</dbReference>
<gene>
    <name evidence="2" type="ORF">Tco_0803735</name>
</gene>
<dbReference type="InterPro" id="IPR040256">
    <property type="entry name" value="At4g02000-like"/>
</dbReference>
<keyword evidence="3" id="KW-1185">Reference proteome</keyword>
<dbReference type="Pfam" id="PF14111">
    <property type="entry name" value="DUF4283"/>
    <property type="match status" value="1"/>
</dbReference>